<organism evidence="3 4">
    <name type="scientific">Bacteroides thetaiotaomicron</name>
    <dbReference type="NCBI Taxonomy" id="818"/>
    <lineage>
        <taxon>Bacteria</taxon>
        <taxon>Pseudomonadati</taxon>
        <taxon>Bacteroidota</taxon>
        <taxon>Bacteroidia</taxon>
        <taxon>Bacteroidales</taxon>
        <taxon>Bacteroidaceae</taxon>
        <taxon>Bacteroides</taxon>
    </lineage>
</organism>
<name>A0A6I0S8W0_BACT4</name>
<evidence type="ECO:0000313" key="3">
    <source>
        <dbReference type="EMBL" id="KAB4472982.1"/>
    </source>
</evidence>
<gene>
    <name evidence="3" type="ORF">GAN59_13790</name>
</gene>
<feature type="chain" id="PRO_5030153264" evidence="1">
    <location>
        <begin position="24"/>
        <end position="423"/>
    </location>
</feature>
<protein>
    <submittedName>
        <fullName evidence="3">DUF4302 domain-containing protein</fullName>
    </submittedName>
</protein>
<dbReference type="Proteomes" id="UP000488521">
    <property type="component" value="Unassembled WGS sequence"/>
</dbReference>
<feature type="signal peptide" evidence="1">
    <location>
        <begin position="1"/>
        <end position="23"/>
    </location>
</feature>
<sequence>MKNIKIYSLLACLCLLTQSCLFSEDDVFDDSSAQRAMASVDECHAALQSASNGWLMEYYPGDGPEFGGYNLIAKFGDDYVELASEMTTDNYAAGEVCTTLYKVVSFQGTELSFDSHNELIHMFCEPNGYNDPGYAGDYEFIFRSVSKEKIVLTGKKRGNTLVMTPLSADTDWKDFLNGINRIKDDAPYATYKLKIGGTEVVNMFRSEHALTVTSVDDRGQATTVRYPYIYTEEGIKMFEPMEINGTVMTQFVWDSAKRTFVCTDEGVSASVEFYCPANYPNYVGTYRMRYGSSQSTVTISQKIEGVSYTLRGLPQFDIEVSFNFDTECIDLLYQYLGKYGSYQVYLCPWDAAAGYLTWSEGTGLSGYITSQGTDPMTIEFEDNGVYGSASSLLYYAFTGSPSSDTAAGSLLQIPYPTLQKIGN</sequence>
<evidence type="ECO:0000313" key="4">
    <source>
        <dbReference type="Proteomes" id="UP000488521"/>
    </source>
</evidence>
<proteinExistence type="predicted"/>
<evidence type="ECO:0000259" key="2">
    <source>
        <dbReference type="Pfam" id="PF16377"/>
    </source>
</evidence>
<accession>A0A6I0S8W0</accession>
<dbReference type="PROSITE" id="PS51257">
    <property type="entry name" value="PROKAR_LIPOPROTEIN"/>
    <property type="match status" value="1"/>
</dbReference>
<dbReference type="AlphaFoldDB" id="A0A6I0S8W0"/>
<feature type="domain" description="DUF4987" evidence="2">
    <location>
        <begin position="278"/>
        <end position="374"/>
    </location>
</feature>
<keyword evidence="1" id="KW-0732">Signal</keyword>
<dbReference type="InterPro" id="IPR032271">
    <property type="entry name" value="DUF4987"/>
</dbReference>
<dbReference type="InterPro" id="IPR025396">
    <property type="entry name" value="DUF4302"/>
</dbReference>
<dbReference type="EMBL" id="WCRS01000009">
    <property type="protein sequence ID" value="KAB4472982.1"/>
    <property type="molecule type" value="Genomic_DNA"/>
</dbReference>
<dbReference type="RefSeq" id="WP_349081463.1">
    <property type="nucleotide sequence ID" value="NZ_CAXTFL010000042.1"/>
</dbReference>
<dbReference type="Pfam" id="PF14135">
    <property type="entry name" value="DUF4302"/>
    <property type="match status" value="1"/>
</dbReference>
<reference evidence="3 4" key="1">
    <citation type="journal article" date="2019" name="Nat. Med.">
        <title>A library of human gut bacterial isolates paired with longitudinal multiomics data enables mechanistic microbiome research.</title>
        <authorList>
            <person name="Poyet M."/>
            <person name="Groussin M."/>
            <person name="Gibbons S.M."/>
            <person name="Avila-Pacheco J."/>
            <person name="Jiang X."/>
            <person name="Kearney S.M."/>
            <person name="Perrotta A.R."/>
            <person name="Berdy B."/>
            <person name="Zhao S."/>
            <person name="Lieberman T.D."/>
            <person name="Swanson P.K."/>
            <person name="Smith M."/>
            <person name="Roesemann S."/>
            <person name="Alexander J.E."/>
            <person name="Rich S.A."/>
            <person name="Livny J."/>
            <person name="Vlamakis H."/>
            <person name="Clish C."/>
            <person name="Bullock K."/>
            <person name="Deik A."/>
            <person name="Scott J."/>
            <person name="Pierce K.A."/>
            <person name="Xavier R.J."/>
            <person name="Alm E.J."/>
        </authorList>
    </citation>
    <scope>NUCLEOTIDE SEQUENCE [LARGE SCALE GENOMIC DNA]</scope>
    <source>
        <strain evidence="3 4">BIOML-A156</strain>
    </source>
</reference>
<evidence type="ECO:0000256" key="1">
    <source>
        <dbReference type="SAM" id="SignalP"/>
    </source>
</evidence>
<comment type="caution">
    <text evidence="3">The sequence shown here is derived from an EMBL/GenBank/DDBJ whole genome shotgun (WGS) entry which is preliminary data.</text>
</comment>
<dbReference type="Pfam" id="PF16377">
    <property type="entry name" value="DUF4987"/>
    <property type="match status" value="1"/>
</dbReference>